<evidence type="ECO:0000313" key="2">
    <source>
        <dbReference type="Proteomes" id="UP000187172"/>
    </source>
</evidence>
<dbReference type="AlphaFoldDB" id="A0A1R1E570"/>
<evidence type="ECO:0000313" key="1">
    <source>
        <dbReference type="EMBL" id="OMF46882.1"/>
    </source>
</evidence>
<keyword evidence="2" id="KW-1185">Reference proteome</keyword>
<gene>
    <name evidence="1" type="ORF">BK138_32835</name>
</gene>
<sequence>MLINPISKKQLNNGFFVQISTEIIKLPQMWTFEYIEFLLIGSFDAGLMAQNAWANICFLLKSSAALVI</sequence>
<organism evidence="1 2">
    <name type="scientific">Paenibacillus rhizosphaerae</name>
    <dbReference type="NCBI Taxonomy" id="297318"/>
    <lineage>
        <taxon>Bacteria</taxon>
        <taxon>Bacillati</taxon>
        <taxon>Bacillota</taxon>
        <taxon>Bacilli</taxon>
        <taxon>Bacillales</taxon>
        <taxon>Paenibacillaceae</taxon>
        <taxon>Paenibacillus</taxon>
    </lineage>
</organism>
<protein>
    <submittedName>
        <fullName evidence="1">Uncharacterized protein</fullName>
    </submittedName>
</protein>
<proteinExistence type="predicted"/>
<comment type="caution">
    <text evidence="1">The sequence shown here is derived from an EMBL/GenBank/DDBJ whole genome shotgun (WGS) entry which is preliminary data.</text>
</comment>
<dbReference type="Proteomes" id="UP000187172">
    <property type="component" value="Unassembled WGS sequence"/>
</dbReference>
<reference evidence="1 2" key="1">
    <citation type="submission" date="2016-11" db="EMBL/GenBank/DDBJ databases">
        <title>Paenibacillus species isolates.</title>
        <authorList>
            <person name="Beno S.M."/>
        </authorList>
    </citation>
    <scope>NUCLEOTIDE SEQUENCE [LARGE SCALE GENOMIC DNA]</scope>
    <source>
        <strain evidence="1 2">FSL R5-0378</strain>
    </source>
</reference>
<dbReference type="STRING" id="297318.BK138_32835"/>
<accession>A0A1R1E570</accession>
<dbReference type="EMBL" id="MRTP01000020">
    <property type="protein sequence ID" value="OMF46882.1"/>
    <property type="molecule type" value="Genomic_DNA"/>
</dbReference>
<name>A0A1R1E570_9BACL</name>